<dbReference type="KEGG" id="trz:GWP43_07545"/>
<evidence type="ECO:0000313" key="2">
    <source>
        <dbReference type="Proteomes" id="UP000464374"/>
    </source>
</evidence>
<reference evidence="1 2" key="1">
    <citation type="submission" date="2020-01" db="EMBL/GenBank/DDBJ databases">
        <title>Complete genome sequence of a human oral phylogroup 1 Treponema sp. strain ATCC 700766, originally isolated from periodontitis dental plaque.</title>
        <authorList>
            <person name="Chan Y."/>
            <person name="Huo Y.-B."/>
            <person name="Yu X.-L."/>
            <person name="Zeng H."/>
            <person name="Leung W.-K."/>
            <person name="Watt R.M."/>
        </authorList>
    </citation>
    <scope>NUCLEOTIDE SEQUENCE [LARGE SCALE GENOMIC DNA]</scope>
    <source>
        <strain evidence="1 2">OMZ 804</strain>
    </source>
</reference>
<gene>
    <name evidence="1" type="ORF">GWP43_07545</name>
</gene>
<dbReference type="Proteomes" id="UP000464374">
    <property type="component" value="Chromosome"/>
</dbReference>
<dbReference type="EMBL" id="CP048020">
    <property type="protein sequence ID" value="QHX43325.1"/>
    <property type="molecule type" value="Genomic_DNA"/>
</dbReference>
<accession>A0A6P1Y1B9</accession>
<evidence type="ECO:0000313" key="1">
    <source>
        <dbReference type="EMBL" id="QHX43325.1"/>
    </source>
</evidence>
<protein>
    <submittedName>
        <fullName evidence="1">Uncharacterized protein</fullName>
    </submittedName>
</protein>
<dbReference type="AlphaFoldDB" id="A0A6P1Y1B9"/>
<name>A0A6P1Y1B9_9SPIR</name>
<organism evidence="1 2">
    <name type="scientific">Treponema vincentii</name>
    <dbReference type="NCBI Taxonomy" id="69710"/>
    <lineage>
        <taxon>Bacteria</taxon>
        <taxon>Pseudomonadati</taxon>
        <taxon>Spirochaetota</taxon>
        <taxon>Spirochaetia</taxon>
        <taxon>Spirochaetales</taxon>
        <taxon>Treponemataceae</taxon>
        <taxon>Treponema</taxon>
    </lineage>
</organism>
<proteinExistence type="predicted"/>
<sequence length="541" mass="60795">MFKDFFKNAGNALKVQKDQVNKLNQVTGQIEEGLDALNAMHTRASFELDELIGQAEALCKKNNIDIESALTKDIDFSEIDSILESIKVDKPKVNIPVIEKIDTVEIGDDWDSYLSNIDAYAENHEIDFSKDPFEDLLSADEKREILQRIDDDYKLHGKLQCDTWDYIFAATSGIITGLIDSFFVGMPGQSKLGNWTNSQADKLVEKFANVVYKADRKKIDKLIGEGKISKPTDFAPNGIPVPKKEPDGIASSIGYLEKRFNVPYDARYAQDLKGAEGNVVFNPKDHHLKSFGHCADLAGLFFSILDQFTGKVTIISEGKIQRFEPNSTTFRLQGDSFYQKLLFGFINWFGHMMSDIAGSSGTRGHEGKVGAGIAAPFFEFFQLCDFGKINVGEDTKTLAQFTSNMYTNGYDARFTAAQAIPVALNEVLIRLFWSIKRHYYHKLPWKECIPLKLSNKPELRRMLLVGHGCLCLVDVTDATIRSGGDMMTFALHINMVAWTKFANLGFQELRALYNKDALNVEEMETDLKAEWDGLLLETDIA</sequence>
<dbReference type="RefSeq" id="WP_162663652.1">
    <property type="nucleotide sequence ID" value="NZ_CP048020.1"/>
</dbReference>